<feature type="non-terminal residue" evidence="2">
    <location>
        <position position="1"/>
    </location>
</feature>
<dbReference type="Pfam" id="PF00814">
    <property type="entry name" value="TsaD"/>
    <property type="match status" value="1"/>
</dbReference>
<dbReference type="InterPro" id="IPR043129">
    <property type="entry name" value="ATPase_NBD"/>
</dbReference>
<accession>X1DXR2</accession>
<name>X1DXR2_9ZZZZ</name>
<proteinExistence type="predicted"/>
<dbReference type="EMBL" id="BART01031010">
    <property type="protein sequence ID" value="GAH09724.1"/>
    <property type="molecule type" value="Genomic_DNA"/>
</dbReference>
<sequence>AVIDVIVTKTVAVAKEYRVKQILLAGGVASNGLLRRLVAQNSPIPVLVPEPVLCTDNAAMIAACGYYRFQAGKIDGLDLDVVPNFKLA</sequence>
<evidence type="ECO:0000259" key="1">
    <source>
        <dbReference type="Pfam" id="PF00814"/>
    </source>
</evidence>
<dbReference type="SUPFAM" id="SSF53067">
    <property type="entry name" value="Actin-like ATPase domain"/>
    <property type="match status" value="1"/>
</dbReference>
<dbReference type="AlphaFoldDB" id="X1DXR2"/>
<dbReference type="InterPro" id="IPR000905">
    <property type="entry name" value="Gcp-like_dom"/>
</dbReference>
<organism evidence="2">
    <name type="scientific">marine sediment metagenome</name>
    <dbReference type="NCBI Taxonomy" id="412755"/>
    <lineage>
        <taxon>unclassified sequences</taxon>
        <taxon>metagenomes</taxon>
        <taxon>ecological metagenomes</taxon>
    </lineage>
</organism>
<gene>
    <name evidence="2" type="ORF">S01H4_53973</name>
</gene>
<dbReference type="PANTHER" id="PTHR11735:SF6">
    <property type="entry name" value="TRNA N6-ADENOSINE THREONYLCARBAMOYLTRANSFERASE, MITOCHONDRIAL"/>
    <property type="match status" value="1"/>
</dbReference>
<evidence type="ECO:0000313" key="2">
    <source>
        <dbReference type="EMBL" id="GAH09724.1"/>
    </source>
</evidence>
<dbReference type="PANTHER" id="PTHR11735">
    <property type="entry name" value="TRNA N6-ADENOSINE THREONYLCARBAMOYLTRANSFERASE"/>
    <property type="match status" value="1"/>
</dbReference>
<reference evidence="2" key="1">
    <citation type="journal article" date="2014" name="Front. Microbiol.">
        <title>High frequency of phylogenetically diverse reductive dehalogenase-homologous genes in deep subseafloor sedimentary metagenomes.</title>
        <authorList>
            <person name="Kawai M."/>
            <person name="Futagami T."/>
            <person name="Toyoda A."/>
            <person name="Takaki Y."/>
            <person name="Nishi S."/>
            <person name="Hori S."/>
            <person name="Arai W."/>
            <person name="Tsubouchi T."/>
            <person name="Morono Y."/>
            <person name="Uchiyama I."/>
            <person name="Ito T."/>
            <person name="Fujiyama A."/>
            <person name="Inagaki F."/>
            <person name="Takami H."/>
        </authorList>
    </citation>
    <scope>NUCLEOTIDE SEQUENCE</scope>
    <source>
        <strain evidence="2">Expedition CK06-06</strain>
    </source>
</reference>
<dbReference type="Gene3D" id="3.30.420.40">
    <property type="match status" value="2"/>
</dbReference>
<comment type="caution">
    <text evidence="2">The sequence shown here is derived from an EMBL/GenBank/DDBJ whole genome shotgun (WGS) entry which is preliminary data.</text>
</comment>
<feature type="domain" description="Gcp-like" evidence="1">
    <location>
        <begin position="1"/>
        <end position="62"/>
    </location>
</feature>
<protein>
    <recommendedName>
        <fullName evidence="1">Gcp-like domain-containing protein</fullName>
    </recommendedName>
</protein>